<feature type="non-terminal residue" evidence="1">
    <location>
        <position position="88"/>
    </location>
</feature>
<dbReference type="AlphaFoldDB" id="X1SJF7"/>
<evidence type="ECO:0000313" key="1">
    <source>
        <dbReference type="EMBL" id="GAI75490.1"/>
    </source>
</evidence>
<gene>
    <name evidence="1" type="ORF">S12H4_18345</name>
</gene>
<name>X1SJF7_9ZZZZ</name>
<accession>X1SJF7</accession>
<dbReference type="PROSITE" id="PS51257">
    <property type="entry name" value="PROKAR_LIPOPROTEIN"/>
    <property type="match status" value="1"/>
</dbReference>
<organism evidence="1">
    <name type="scientific">marine sediment metagenome</name>
    <dbReference type="NCBI Taxonomy" id="412755"/>
    <lineage>
        <taxon>unclassified sequences</taxon>
        <taxon>metagenomes</taxon>
        <taxon>ecological metagenomes</taxon>
    </lineage>
</organism>
<dbReference type="EMBL" id="BARW01009049">
    <property type="protein sequence ID" value="GAI75490.1"/>
    <property type="molecule type" value="Genomic_DNA"/>
</dbReference>
<comment type="caution">
    <text evidence="1">The sequence shown here is derived from an EMBL/GenBank/DDBJ whole genome shotgun (WGS) entry which is preliminary data.</text>
</comment>
<protein>
    <submittedName>
        <fullName evidence="1">Uncharacterized protein</fullName>
    </submittedName>
</protein>
<sequence length="88" mass="9770">MTIENKYLKLSVLLTCICMVIILLSCSCDGPFPPSESWKVTEKENIVEVAYGSDTDFPQYAALHLESSYFRMNYGPGSGWGTSVILLP</sequence>
<reference evidence="1" key="1">
    <citation type="journal article" date="2014" name="Front. Microbiol.">
        <title>High frequency of phylogenetically diverse reductive dehalogenase-homologous genes in deep subseafloor sedimentary metagenomes.</title>
        <authorList>
            <person name="Kawai M."/>
            <person name="Futagami T."/>
            <person name="Toyoda A."/>
            <person name="Takaki Y."/>
            <person name="Nishi S."/>
            <person name="Hori S."/>
            <person name="Arai W."/>
            <person name="Tsubouchi T."/>
            <person name="Morono Y."/>
            <person name="Uchiyama I."/>
            <person name="Ito T."/>
            <person name="Fujiyama A."/>
            <person name="Inagaki F."/>
            <person name="Takami H."/>
        </authorList>
    </citation>
    <scope>NUCLEOTIDE SEQUENCE</scope>
    <source>
        <strain evidence="1">Expedition CK06-06</strain>
    </source>
</reference>
<proteinExistence type="predicted"/>